<name>A0A5C4R8P7_9RHOB</name>
<dbReference type="EMBL" id="VDDC01000009">
    <property type="protein sequence ID" value="TNH40268.1"/>
    <property type="molecule type" value="Genomic_DNA"/>
</dbReference>
<protein>
    <recommendedName>
        <fullName evidence="3">Sulfotransferase family protein</fullName>
    </recommendedName>
</protein>
<accession>A0A5C4R8P7</accession>
<proteinExistence type="predicted"/>
<evidence type="ECO:0008006" key="3">
    <source>
        <dbReference type="Google" id="ProtNLM"/>
    </source>
</evidence>
<dbReference type="AlphaFoldDB" id="A0A5C4R8P7"/>
<dbReference type="SUPFAM" id="SSF52540">
    <property type="entry name" value="P-loop containing nucleoside triphosphate hydrolases"/>
    <property type="match status" value="1"/>
</dbReference>
<evidence type="ECO:0000313" key="2">
    <source>
        <dbReference type="Proteomes" id="UP000304880"/>
    </source>
</evidence>
<dbReference type="InterPro" id="IPR027417">
    <property type="entry name" value="P-loop_NTPase"/>
</dbReference>
<reference evidence="1 2" key="1">
    <citation type="submission" date="2019-06" db="EMBL/GenBank/DDBJ databases">
        <authorList>
            <person name="Li J."/>
        </authorList>
    </citation>
    <scope>NUCLEOTIDE SEQUENCE [LARGE SCALE GENOMIC DNA]</scope>
    <source>
        <strain evidence="1 2">CGMCC 1.8012</strain>
    </source>
</reference>
<dbReference type="RefSeq" id="WP_176695059.1">
    <property type="nucleotide sequence ID" value="NZ_VDDC01000009.1"/>
</dbReference>
<dbReference type="Proteomes" id="UP000304880">
    <property type="component" value="Unassembled WGS sequence"/>
</dbReference>
<gene>
    <name evidence="1" type="ORF">FHD67_05155</name>
</gene>
<evidence type="ECO:0000313" key="1">
    <source>
        <dbReference type="EMBL" id="TNH40268.1"/>
    </source>
</evidence>
<keyword evidence="2" id="KW-1185">Reference proteome</keyword>
<comment type="caution">
    <text evidence="1">The sequence shown here is derived from an EMBL/GenBank/DDBJ whole genome shotgun (WGS) entry which is preliminary data.</text>
</comment>
<organism evidence="1 2">
    <name type="scientific">Paracoccus haeundaensis</name>
    <dbReference type="NCBI Taxonomy" id="225362"/>
    <lineage>
        <taxon>Bacteria</taxon>
        <taxon>Pseudomonadati</taxon>
        <taxon>Pseudomonadota</taxon>
        <taxon>Alphaproteobacteria</taxon>
        <taxon>Rhodobacterales</taxon>
        <taxon>Paracoccaceae</taxon>
        <taxon>Paracoccus</taxon>
    </lineage>
</organism>
<sequence length="320" mass="34880">MARMNDSRPRVILHPGPPKTGTSTLQAWCHLNSGVLAAQGIVYASVDTPRDPKHQWLVQGLKRGDLSRLAAETGPLRDGRAHTLILSCEGVMTNRALIPDCAWQQVREVLTGFDTTLFLVGRDLDGWLRSLWKQALINPVPPGRPLSLPDFAVFCRMPAIRAMMDLGHMADLIADRTGASARVLTRLDADFIGVFAGLLGLSPDAPLQDAPRINESLPPDFIAVYARLARHVDQVGPLRLATLAAFHAMRPTGNLMVATVARQFARVSAQDRDRAVASLCQAVNAVTFDDPDHRDLALQLASQAAMLRNILLQDPPPAPR</sequence>